<dbReference type="AlphaFoldDB" id="A0A9P4SBI3"/>
<feature type="region of interest" description="Disordered" evidence="1">
    <location>
        <begin position="221"/>
        <end position="249"/>
    </location>
</feature>
<proteinExistence type="predicted"/>
<evidence type="ECO:0000313" key="3">
    <source>
        <dbReference type="Proteomes" id="UP000799429"/>
    </source>
</evidence>
<dbReference type="OrthoDB" id="5367448at2759"/>
<gene>
    <name evidence="2" type="ORF">M501DRAFT_1057723</name>
</gene>
<protein>
    <submittedName>
        <fullName evidence="2">Uncharacterized protein</fullName>
    </submittedName>
</protein>
<reference evidence="2" key="1">
    <citation type="journal article" date="2020" name="Stud. Mycol.">
        <title>101 Dothideomycetes genomes: a test case for predicting lifestyles and emergence of pathogens.</title>
        <authorList>
            <person name="Haridas S."/>
            <person name="Albert R."/>
            <person name="Binder M."/>
            <person name="Bloem J."/>
            <person name="Labutti K."/>
            <person name="Salamov A."/>
            <person name="Andreopoulos B."/>
            <person name="Baker S."/>
            <person name="Barry K."/>
            <person name="Bills G."/>
            <person name="Bluhm B."/>
            <person name="Cannon C."/>
            <person name="Castanera R."/>
            <person name="Culley D."/>
            <person name="Daum C."/>
            <person name="Ezra D."/>
            <person name="Gonzalez J."/>
            <person name="Henrissat B."/>
            <person name="Kuo A."/>
            <person name="Liang C."/>
            <person name="Lipzen A."/>
            <person name="Lutzoni F."/>
            <person name="Magnuson J."/>
            <person name="Mondo S."/>
            <person name="Nolan M."/>
            <person name="Ohm R."/>
            <person name="Pangilinan J."/>
            <person name="Park H.-J."/>
            <person name="Ramirez L."/>
            <person name="Alfaro M."/>
            <person name="Sun H."/>
            <person name="Tritt A."/>
            <person name="Yoshinaga Y."/>
            <person name="Zwiers L.-H."/>
            <person name="Turgeon B."/>
            <person name="Goodwin S."/>
            <person name="Spatafora J."/>
            <person name="Crous P."/>
            <person name="Grigoriev I."/>
        </authorList>
    </citation>
    <scope>NUCLEOTIDE SEQUENCE</scope>
    <source>
        <strain evidence="2">CBS 101060</strain>
    </source>
</reference>
<evidence type="ECO:0000313" key="2">
    <source>
        <dbReference type="EMBL" id="KAF2839454.1"/>
    </source>
</evidence>
<keyword evidence="3" id="KW-1185">Reference proteome</keyword>
<name>A0A9P4SBI3_9PEZI</name>
<accession>A0A9P4SBI3</accession>
<dbReference type="Proteomes" id="UP000799429">
    <property type="component" value="Unassembled WGS sequence"/>
</dbReference>
<dbReference type="EMBL" id="MU006095">
    <property type="protein sequence ID" value="KAF2839454.1"/>
    <property type="molecule type" value="Genomic_DNA"/>
</dbReference>
<evidence type="ECO:0000256" key="1">
    <source>
        <dbReference type="SAM" id="MobiDB-lite"/>
    </source>
</evidence>
<organism evidence="2 3">
    <name type="scientific">Patellaria atrata CBS 101060</name>
    <dbReference type="NCBI Taxonomy" id="1346257"/>
    <lineage>
        <taxon>Eukaryota</taxon>
        <taxon>Fungi</taxon>
        <taxon>Dikarya</taxon>
        <taxon>Ascomycota</taxon>
        <taxon>Pezizomycotina</taxon>
        <taxon>Dothideomycetes</taxon>
        <taxon>Dothideomycetes incertae sedis</taxon>
        <taxon>Patellariales</taxon>
        <taxon>Patellariaceae</taxon>
        <taxon>Patellaria</taxon>
    </lineage>
</organism>
<sequence>MANLRVAAEVAARAVHLKIFPRPADIAESREVLRVLQYYGEVETYRNLRYERSYPAPNSALAIFQDAAAARRLLKASPVRFSLEPIQQGHEITDKSNEDEVNDIGVGHEGVATTKHDAADGADLAQSASSNVVSSAEEAKSSLKSRQFKLIADLSTTNHLDHIVWTSPYQGSYKYTSGLIQDDLAKRVPLRALAEIELDRPSTPARLQRKAEERLRKRKTLRQLAEEQYKPPPWETTIPQDRVNNMEPE</sequence>
<comment type="caution">
    <text evidence="2">The sequence shown here is derived from an EMBL/GenBank/DDBJ whole genome shotgun (WGS) entry which is preliminary data.</text>
</comment>